<sequence length="92" mass="10705">MRAFHYLGQRILHLRLGPNERPRDLRQHLVYSVIAGLITLPLILAPVLLLGHHRITRLLLYDFTAALVGSLVAVLMWRRLRSSDLLRHLLKR</sequence>
<accession>A0A1H6FSI1</accession>
<evidence type="ECO:0000313" key="2">
    <source>
        <dbReference type="EMBL" id="SEH12823.1"/>
    </source>
</evidence>
<dbReference type="AlphaFoldDB" id="A0A1H6FSI1"/>
<protein>
    <submittedName>
        <fullName evidence="2">Uncharacterized protein</fullName>
    </submittedName>
</protein>
<organism evidence="2 3">
    <name type="scientific">Thermoleophilum album</name>
    <dbReference type="NCBI Taxonomy" id="29539"/>
    <lineage>
        <taxon>Bacteria</taxon>
        <taxon>Bacillati</taxon>
        <taxon>Actinomycetota</taxon>
        <taxon>Thermoleophilia</taxon>
        <taxon>Thermoleophilales</taxon>
        <taxon>Thermoleophilaceae</taxon>
        <taxon>Thermoleophilum</taxon>
    </lineage>
</organism>
<keyword evidence="1" id="KW-1133">Transmembrane helix</keyword>
<evidence type="ECO:0000313" key="3">
    <source>
        <dbReference type="Proteomes" id="UP000222056"/>
    </source>
</evidence>
<gene>
    <name evidence="2" type="ORF">SAMN02745716_1215</name>
</gene>
<dbReference type="Proteomes" id="UP000222056">
    <property type="component" value="Unassembled WGS sequence"/>
</dbReference>
<dbReference type="EMBL" id="FNWJ01000001">
    <property type="protein sequence ID" value="SEH12823.1"/>
    <property type="molecule type" value="Genomic_DNA"/>
</dbReference>
<name>A0A1H6FSI1_THEAL</name>
<keyword evidence="1" id="KW-0812">Transmembrane</keyword>
<evidence type="ECO:0000256" key="1">
    <source>
        <dbReference type="SAM" id="Phobius"/>
    </source>
</evidence>
<reference evidence="3" key="1">
    <citation type="submission" date="2016-10" db="EMBL/GenBank/DDBJ databases">
        <authorList>
            <person name="Varghese N."/>
            <person name="Submissions S."/>
        </authorList>
    </citation>
    <scope>NUCLEOTIDE SEQUENCE [LARGE SCALE GENOMIC DNA]</scope>
    <source>
        <strain evidence="3">ATCC 35263</strain>
    </source>
</reference>
<dbReference type="STRING" id="29539.SAMN02745716_1215"/>
<proteinExistence type="predicted"/>
<keyword evidence="3" id="KW-1185">Reference proteome</keyword>
<feature type="transmembrane region" description="Helical" evidence="1">
    <location>
        <begin position="29"/>
        <end position="52"/>
    </location>
</feature>
<keyword evidence="1" id="KW-0472">Membrane</keyword>
<feature type="transmembrane region" description="Helical" evidence="1">
    <location>
        <begin position="58"/>
        <end position="77"/>
    </location>
</feature>